<keyword evidence="2" id="KW-0812">Transmembrane</keyword>
<keyword evidence="4" id="KW-1185">Reference proteome</keyword>
<dbReference type="Proteomes" id="UP000186309">
    <property type="component" value="Chromosome"/>
</dbReference>
<keyword evidence="2" id="KW-0472">Membrane</keyword>
<evidence type="ECO:0000256" key="1">
    <source>
        <dbReference type="SAM" id="MobiDB-lite"/>
    </source>
</evidence>
<proteinExistence type="predicted"/>
<protein>
    <recommendedName>
        <fullName evidence="5">Lipopolysaccharide assembly protein A domain-containing protein</fullName>
    </recommendedName>
</protein>
<evidence type="ECO:0000313" key="4">
    <source>
        <dbReference type="Proteomes" id="UP000186309"/>
    </source>
</evidence>
<dbReference type="RefSeq" id="WP_076349693.1">
    <property type="nucleotide sequence ID" value="NZ_CP019082.1"/>
</dbReference>
<evidence type="ECO:0000256" key="2">
    <source>
        <dbReference type="SAM" id="Phobius"/>
    </source>
</evidence>
<reference evidence="4" key="1">
    <citation type="submission" date="2016-12" db="EMBL/GenBank/DDBJ databases">
        <title>Comparative genomics of four Isosphaeraceae planctomycetes: a common pool of plasmids and glycoside hydrolase genes.</title>
        <authorList>
            <person name="Ivanova A."/>
        </authorList>
    </citation>
    <scope>NUCLEOTIDE SEQUENCE [LARGE SCALE GENOMIC DNA]</scope>
    <source>
        <strain evidence="4">PX4</strain>
    </source>
</reference>
<dbReference type="AlphaFoldDB" id="A0A1U7CWM0"/>
<gene>
    <name evidence="3" type="ORF">BSF38_04898</name>
</gene>
<evidence type="ECO:0008006" key="5">
    <source>
        <dbReference type="Google" id="ProtNLM"/>
    </source>
</evidence>
<dbReference type="EMBL" id="CP019082">
    <property type="protein sequence ID" value="APW63334.1"/>
    <property type="molecule type" value="Genomic_DNA"/>
</dbReference>
<dbReference type="STRING" id="1387353.BSF38_04898"/>
<dbReference type="OrthoDB" id="280673at2"/>
<feature type="transmembrane region" description="Helical" evidence="2">
    <location>
        <begin position="58"/>
        <end position="83"/>
    </location>
</feature>
<name>A0A1U7CWM0_9BACT</name>
<organism evidence="3 4">
    <name type="scientific">Paludisphaera borealis</name>
    <dbReference type="NCBI Taxonomy" id="1387353"/>
    <lineage>
        <taxon>Bacteria</taxon>
        <taxon>Pseudomonadati</taxon>
        <taxon>Planctomycetota</taxon>
        <taxon>Planctomycetia</taxon>
        <taxon>Isosphaerales</taxon>
        <taxon>Isosphaeraceae</taxon>
        <taxon>Paludisphaera</taxon>
    </lineage>
</organism>
<evidence type="ECO:0000313" key="3">
    <source>
        <dbReference type="EMBL" id="APW63334.1"/>
    </source>
</evidence>
<dbReference type="KEGG" id="pbor:BSF38_04898"/>
<accession>A0A1U7CWM0</accession>
<keyword evidence="2" id="KW-1133">Transmembrane helix</keyword>
<feature type="compositionally biased region" description="Basic and acidic residues" evidence="1">
    <location>
        <begin position="100"/>
        <end position="116"/>
    </location>
</feature>
<sequence length="123" mass="13889">MAYQYKRRRPSIIRNFWVYRRLIGSAVLLGLMLWFIWANGAPVTVALPFRLGMFDSTVGVIILLSALCGSLVTILVMTVFFALRRIRGPQNPSDPQNAKILDEDRPPADYASKTEEGFPNSGW</sequence>
<feature type="region of interest" description="Disordered" evidence="1">
    <location>
        <begin position="87"/>
        <end position="123"/>
    </location>
</feature>
<feature type="transmembrane region" description="Helical" evidence="2">
    <location>
        <begin position="21"/>
        <end position="38"/>
    </location>
</feature>